<reference evidence="8 9" key="2">
    <citation type="submission" date="2018-10" db="EMBL/GenBank/DDBJ databases">
        <authorList>
            <consortium name="Pathogen Informatics"/>
        </authorList>
    </citation>
    <scope>NUCLEOTIDE SEQUENCE [LARGE SCALE GENOMIC DNA]</scope>
</reference>
<gene>
    <name evidence="8" type="ORF">EVEC_LOCUS7354</name>
</gene>
<evidence type="ECO:0000256" key="1">
    <source>
        <dbReference type="ARBA" id="ARBA00001971"/>
    </source>
</evidence>
<dbReference type="Pfam" id="PF00067">
    <property type="entry name" value="p450"/>
    <property type="match status" value="2"/>
</dbReference>
<comment type="cofactor">
    <cofactor evidence="1 6">
        <name>heme</name>
        <dbReference type="ChEBI" id="CHEBI:30413"/>
    </cofactor>
</comment>
<evidence type="ECO:0000256" key="4">
    <source>
        <dbReference type="ARBA" id="ARBA00023004"/>
    </source>
</evidence>
<dbReference type="InterPro" id="IPR036396">
    <property type="entry name" value="Cyt_P450_sf"/>
</dbReference>
<dbReference type="GO" id="GO:0004497">
    <property type="term" value="F:monooxygenase activity"/>
    <property type="evidence" value="ECO:0007669"/>
    <property type="project" value="UniProtKB-KW"/>
</dbReference>
<evidence type="ECO:0000313" key="8">
    <source>
        <dbReference type="EMBL" id="VDD92603.1"/>
    </source>
</evidence>
<evidence type="ECO:0000256" key="3">
    <source>
        <dbReference type="ARBA" id="ARBA00022617"/>
    </source>
</evidence>
<dbReference type="OrthoDB" id="1470350at2759"/>
<dbReference type="PROSITE" id="PS00086">
    <property type="entry name" value="CYTOCHROME_P450"/>
    <property type="match status" value="1"/>
</dbReference>
<dbReference type="InterPro" id="IPR001128">
    <property type="entry name" value="Cyt_P450"/>
</dbReference>
<dbReference type="GO" id="GO:0005506">
    <property type="term" value="F:iron ion binding"/>
    <property type="evidence" value="ECO:0007669"/>
    <property type="project" value="InterPro"/>
</dbReference>
<dbReference type="InterPro" id="IPR002401">
    <property type="entry name" value="Cyt_P450_E_grp-I"/>
</dbReference>
<dbReference type="GO" id="GO:0016705">
    <property type="term" value="F:oxidoreductase activity, acting on paired donors, with incorporation or reduction of molecular oxygen"/>
    <property type="evidence" value="ECO:0007669"/>
    <property type="project" value="InterPro"/>
</dbReference>
<accession>A0A158QB15</accession>
<evidence type="ECO:0000256" key="2">
    <source>
        <dbReference type="ARBA" id="ARBA00010617"/>
    </source>
</evidence>
<dbReference type="SUPFAM" id="SSF48264">
    <property type="entry name" value="Cytochrome P450"/>
    <property type="match status" value="1"/>
</dbReference>
<keyword evidence="3 6" id="KW-0349">Heme</keyword>
<dbReference type="InterPro" id="IPR017972">
    <property type="entry name" value="Cyt_P450_CS"/>
</dbReference>
<keyword evidence="6 7" id="KW-0479">Metal-binding</keyword>
<reference evidence="10" key="1">
    <citation type="submission" date="2016-04" db="UniProtKB">
        <authorList>
            <consortium name="WormBaseParasite"/>
        </authorList>
    </citation>
    <scope>IDENTIFICATION</scope>
</reference>
<comment type="similarity">
    <text evidence="2 7">Belongs to the cytochrome P450 family.</text>
</comment>
<dbReference type="PRINTS" id="PR00463">
    <property type="entry name" value="EP450I"/>
</dbReference>
<evidence type="ECO:0000313" key="10">
    <source>
        <dbReference type="WBParaSite" id="EVEC_0000787001-mRNA-1"/>
    </source>
</evidence>
<proteinExistence type="inferred from homology"/>
<dbReference type="AlphaFoldDB" id="A0A158QB15"/>
<name>A0A158QB15_ENTVE</name>
<dbReference type="PANTHER" id="PTHR24291">
    <property type="entry name" value="CYTOCHROME P450 FAMILY 4"/>
    <property type="match status" value="1"/>
</dbReference>
<dbReference type="Proteomes" id="UP000274131">
    <property type="component" value="Unassembled WGS sequence"/>
</dbReference>
<feature type="binding site" description="axial binding residue" evidence="6">
    <location>
        <position position="289"/>
    </location>
    <ligand>
        <name>heme</name>
        <dbReference type="ChEBI" id="CHEBI:30413"/>
    </ligand>
    <ligandPart>
        <name>Fe</name>
        <dbReference type="ChEBI" id="CHEBI:18248"/>
    </ligandPart>
</feature>
<dbReference type="PANTHER" id="PTHR24291:SF128">
    <property type="entry name" value="CYTOCHROME P450"/>
    <property type="match status" value="1"/>
</dbReference>
<dbReference type="PRINTS" id="PR00385">
    <property type="entry name" value="P450"/>
</dbReference>
<keyword evidence="9" id="KW-1185">Reference proteome</keyword>
<keyword evidence="5 7" id="KW-0503">Monooxygenase</keyword>
<dbReference type="Gene3D" id="1.10.630.10">
    <property type="entry name" value="Cytochrome P450"/>
    <property type="match status" value="1"/>
</dbReference>
<evidence type="ECO:0000256" key="7">
    <source>
        <dbReference type="RuleBase" id="RU000461"/>
    </source>
</evidence>
<protein>
    <submittedName>
        <fullName evidence="10">Cytochrome P450</fullName>
    </submittedName>
</protein>
<evidence type="ECO:0000313" key="9">
    <source>
        <dbReference type="Proteomes" id="UP000274131"/>
    </source>
</evidence>
<sequence>MLSPAFHSSIIQNYMTSFNKQAEVNFLLKIYKDETFDLLPYLRRFGLDVITETTLGVSLNAQKGENEDCYEAVAGSLELSFKSARYPWLRIKPIWHLLGYAKMMDKYTKITNVKKTFQVVKERKKEYEKIAADKKARKSFLDLLLSLQEEYNLSDEDVCDETSTVLIAGHDTTSANVGFTLFVLGNKKEEQDKVYEEVKSVFGKITNQREVTNQDLEKLVHLDRCVKEITRLYPPIIMFARRITEDVKVGIANLKLLRKIFNPDNFSEENCAKRDTFAYIPFSAGIRSCVGKPIALLERKVALIYLLRRYEFHSMLTEEQNRQVAEISLKPSRGFPMRITRRKKTD</sequence>
<keyword evidence="7" id="KW-0560">Oxidoreductase</keyword>
<dbReference type="STRING" id="51028.A0A158QB15"/>
<dbReference type="GO" id="GO:0020037">
    <property type="term" value="F:heme binding"/>
    <property type="evidence" value="ECO:0007669"/>
    <property type="project" value="InterPro"/>
</dbReference>
<keyword evidence="4 6" id="KW-0408">Iron</keyword>
<organism evidence="10">
    <name type="scientific">Enterobius vermicularis</name>
    <name type="common">Human pinworm</name>
    <dbReference type="NCBI Taxonomy" id="51028"/>
    <lineage>
        <taxon>Eukaryota</taxon>
        <taxon>Metazoa</taxon>
        <taxon>Ecdysozoa</taxon>
        <taxon>Nematoda</taxon>
        <taxon>Chromadorea</taxon>
        <taxon>Rhabditida</taxon>
        <taxon>Spirurina</taxon>
        <taxon>Oxyuridomorpha</taxon>
        <taxon>Oxyuroidea</taxon>
        <taxon>Oxyuridae</taxon>
        <taxon>Enterobius</taxon>
    </lineage>
</organism>
<evidence type="ECO:0000256" key="5">
    <source>
        <dbReference type="ARBA" id="ARBA00023033"/>
    </source>
</evidence>
<evidence type="ECO:0000256" key="6">
    <source>
        <dbReference type="PIRSR" id="PIRSR602401-1"/>
    </source>
</evidence>
<dbReference type="WBParaSite" id="EVEC_0000787001-mRNA-1">
    <property type="protein sequence ID" value="EVEC_0000787001-mRNA-1"/>
    <property type="gene ID" value="EVEC_0000787001"/>
</dbReference>
<dbReference type="EMBL" id="UXUI01008885">
    <property type="protein sequence ID" value="VDD92603.1"/>
    <property type="molecule type" value="Genomic_DNA"/>
</dbReference>
<dbReference type="InterPro" id="IPR050196">
    <property type="entry name" value="Cytochrome_P450_Monoox"/>
</dbReference>